<dbReference type="Proteomes" id="UP001595629">
    <property type="component" value="Unassembled WGS sequence"/>
</dbReference>
<dbReference type="Gene3D" id="1.10.10.60">
    <property type="entry name" value="Homeodomain-like"/>
    <property type="match status" value="1"/>
</dbReference>
<keyword evidence="6" id="KW-1185">Reference proteome</keyword>
<comment type="caution">
    <text evidence="5">The sequence shown here is derived from an EMBL/GenBank/DDBJ whole genome shotgun (WGS) entry which is preliminary data.</text>
</comment>
<name>A0ABV7TPZ5_9RHOB</name>
<evidence type="ECO:0000313" key="5">
    <source>
        <dbReference type="EMBL" id="MFC3615985.1"/>
    </source>
</evidence>
<keyword evidence="3" id="KW-0804">Transcription</keyword>
<dbReference type="PROSITE" id="PS01124">
    <property type="entry name" value="HTH_ARAC_FAMILY_2"/>
    <property type="match status" value="1"/>
</dbReference>
<accession>A0ABV7TPZ5</accession>
<evidence type="ECO:0000256" key="3">
    <source>
        <dbReference type="ARBA" id="ARBA00023163"/>
    </source>
</evidence>
<dbReference type="InterPro" id="IPR018060">
    <property type="entry name" value="HTH_AraC"/>
</dbReference>
<keyword evidence="2" id="KW-0238">DNA-binding</keyword>
<reference evidence="6" key="1">
    <citation type="journal article" date="2019" name="Int. J. Syst. Evol. Microbiol.">
        <title>The Global Catalogue of Microorganisms (GCM) 10K type strain sequencing project: providing services to taxonomists for standard genome sequencing and annotation.</title>
        <authorList>
            <consortium name="The Broad Institute Genomics Platform"/>
            <consortium name="The Broad Institute Genome Sequencing Center for Infectious Disease"/>
            <person name="Wu L."/>
            <person name="Ma J."/>
        </authorList>
    </citation>
    <scope>NUCLEOTIDE SEQUENCE [LARGE SCALE GENOMIC DNA]</scope>
    <source>
        <strain evidence="6">KCTC 42911</strain>
    </source>
</reference>
<evidence type="ECO:0000256" key="1">
    <source>
        <dbReference type="ARBA" id="ARBA00023015"/>
    </source>
</evidence>
<evidence type="ECO:0000256" key="2">
    <source>
        <dbReference type="ARBA" id="ARBA00023125"/>
    </source>
</evidence>
<dbReference type="Pfam" id="PF12833">
    <property type="entry name" value="HTH_18"/>
    <property type="match status" value="1"/>
</dbReference>
<dbReference type="PANTHER" id="PTHR43280:SF32">
    <property type="entry name" value="TRANSCRIPTIONAL REGULATORY PROTEIN"/>
    <property type="match status" value="1"/>
</dbReference>
<organism evidence="5 6">
    <name type="scientific">Lutimaribacter marinistellae</name>
    <dbReference type="NCBI Taxonomy" id="1820329"/>
    <lineage>
        <taxon>Bacteria</taxon>
        <taxon>Pseudomonadati</taxon>
        <taxon>Pseudomonadota</taxon>
        <taxon>Alphaproteobacteria</taxon>
        <taxon>Rhodobacterales</taxon>
        <taxon>Roseobacteraceae</taxon>
        <taxon>Lutimaribacter</taxon>
    </lineage>
</organism>
<dbReference type="SUPFAM" id="SSF46689">
    <property type="entry name" value="Homeodomain-like"/>
    <property type="match status" value="1"/>
</dbReference>
<proteinExistence type="predicted"/>
<evidence type="ECO:0000313" key="6">
    <source>
        <dbReference type="Proteomes" id="UP001595629"/>
    </source>
</evidence>
<sequence>MRRHLGADTLPSSPSASRQLTRLFFRHLARHYADGKPLAHLAASLSITPTHLTRVCKVETGRTAASLMTDRILHAARLLLASTDVPAKDIARHLGFGSQAYFTRFIQNHTGQTPSNLRRATA</sequence>
<gene>
    <name evidence="5" type="ORF">ACFORG_19705</name>
</gene>
<protein>
    <submittedName>
        <fullName evidence="5">Helix-turn-helix transcriptional regulator</fullName>
    </submittedName>
</protein>
<dbReference type="RefSeq" id="WP_386737291.1">
    <property type="nucleotide sequence ID" value="NZ_JBHRXI010000025.1"/>
</dbReference>
<dbReference type="SMART" id="SM00342">
    <property type="entry name" value="HTH_ARAC"/>
    <property type="match status" value="1"/>
</dbReference>
<dbReference type="PANTHER" id="PTHR43280">
    <property type="entry name" value="ARAC-FAMILY TRANSCRIPTIONAL REGULATOR"/>
    <property type="match status" value="1"/>
</dbReference>
<feature type="domain" description="HTH araC/xylS-type" evidence="4">
    <location>
        <begin position="18"/>
        <end position="120"/>
    </location>
</feature>
<dbReference type="EMBL" id="JBHRXI010000025">
    <property type="protein sequence ID" value="MFC3615985.1"/>
    <property type="molecule type" value="Genomic_DNA"/>
</dbReference>
<keyword evidence="1" id="KW-0805">Transcription regulation</keyword>
<dbReference type="InterPro" id="IPR009057">
    <property type="entry name" value="Homeodomain-like_sf"/>
</dbReference>
<evidence type="ECO:0000259" key="4">
    <source>
        <dbReference type="PROSITE" id="PS01124"/>
    </source>
</evidence>